<dbReference type="EMBL" id="CP020477">
    <property type="protein sequence ID" value="ARM75876.1"/>
    <property type="molecule type" value="Genomic_DNA"/>
</dbReference>
<dbReference type="EC" id="5.3.1.6" evidence="2"/>
<evidence type="ECO:0000256" key="2">
    <source>
        <dbReference type="NCBIfam" id="TIGR00021"/>
    </source>
</evidence>
<dbReference type="STRING" id="282676.B6F84_07405"/>
<organism evidence="3 4">
    <name type="scientific">Acidianus manzaensis</name>
    <dbReference type="NCBI Taxonomy" id="282676"/>
    <lineage>
        <taxon>Archaea</taxon>
        <taxon>Thermoproteota</taxon>
        <taxon>Thermoprotei</taxon>
        <taxon>Sulfolobales</taxon>
        <taxon>Sulfolobaceae</taxon>
        <taxon>Acidianus</taxon>
    </lineage>
</organism>
<keyword evidence="1 3" id="KW-0413">Isomerase</keyword>
<dbReference type="RefSeq" id="WP_148691656.1">
    <property type="nucleotide sequence ID" value="NZ_CP020477.1"/>
</dbReference>
<dbReference type="PANTHER" id="PTHR11934">
    <property type="entry name" value="RIBOSE-5-PHOSPHATE ISOMERASE"/>
    <property type="match status" value="1"/>
</dbReference>
<name>A0A1W6K028_9CREN</name>
<dbReference type="GO" id="GO:0009052">
    <property type="term" value="P:pentose-phosphate shunt, non-oxidative branch"/>
    <property type="evidence" value="ECO:0007669"/>
    <property type="project" value="InterPro"/>
</dbReference>
<dbReference type="SUPFAM" id="SSF100950">
    <property type="entry name" value="NagB/RpiA/CoA transferase-like"/>
    <property type="match status" value="1"/>
</dbReference>
<dbReference type="GO" id="GO:0004751">
    <property type="term" value="F:ribose-5-phosphate isomerase activity"/>
    <property type="evidence" value="ECO:0007669"/>
    <property type="project" value="UniProtKB-UniRule"/>
</dbReference>
<evidence type="ECO:0000313" key="3">
    <source>
        <dbReference type="EMBL" id="ARM75876.1"/>
    </source>
</evidence>
<sequence length="233" mass="25901">MDAKEILAKRAIEYLKDSNIIGIGTGKTSTRVIKEIISNKSLFLSKRYISSSIDSEIQLSSNGFNVLSLFSGILPDIYVDSFDYLITHESKQPIMIKGGGGALLREKLLSYNAKFRLFIGEFNKIINNNHSIIKIPIEVVPVSVNYILKAIQSMNFEVEIRSGSGKMGPIISDNGNILIDINFPMDKNTELCKLDSEIHQIPGVIETGIFCNNLYDIIILADDNGKIEVIKKS</sequence>
<dbReference type="KEGG" id="aman:B6F84_07405"/>
<protein>
    <recommendedName>
        <fullName evidence="2">Ribose 5-phosphate isomerase A</fullName>
        <ecNumber evidence="2">5.3.1.6</ecNumber>
    </recommendedName>
</protein>
<dbReference type="Proteomes" id="UP000193404">
    <property type="component" value="Chromosome"/>
</dbReference>
<dbReference type="GO" id="GO:0005829">
    <property type="term" value="C:cytosol"/>
    <property type="evidence" value="ECO:0007669"/>
    <property type="project" value="TreeGrafter"/>
</dbReference>
<dbReference type="GeneID" id="41590734"/>
<reference evidence="3 4" key="1">
    <citation type="submission" date="2017-03" db="EMBL/GenBank/DDBJ databases">
        <title>Sulfur activation and transportation mechanism of thermophilic Archaea Acidianus manzaensis YN-25.</title>
        <authorList>
            <person name="Ma Y."/>
            <person name="Yang Y."/>
            <person name="Xia J."/>
        </authorList>
    </citation>
    <scope>NUCLEOTIDE SEQUENCE [LARGE SCALE GENOMIC DNA]</scope>
    <source>
        <strain evidence="3 4">YN-25</strain>
    </source>
</reference>
<dbReference type="OrthoDB" id="19013at2157"/>
<keyword evidence="4" id="KW-1185">Reference proteome</keyword>
<dbReference type="InterPro" id="IPR004788">
    <property type="entry name" value="Ribose5P_isomerase_type_A"/>
</dbReference>
<dbReference type="NCBIfam" id="TIGR00021">
    <property type="entry name" value="rpiA"/>
    <property type="match status" value="1"/>
</dbReference>
<dbReference type="Gene3D" id="3.30.70.260">
    <property type="match status" value="1"/>
</dbReference>
<dbReference type="Gene3D" id="3.40.50.1360">
    <property type="match status" value="1"/>
</dbReference>
<dbReference type="GO" id="GO:0006014">
    <property type="term" value="P:D-ribose metabolic process"/>
    <property type="evidence" value="ECO:0007669"/>
    <property type="project" value="TreeGrafter"/>
</dbReference>
<dbReference type="CDD" id="cd01398">
    <property type="entry name" value="RPI_A"/>
    <property type="match status" value="1"/>
</dbReference>
<gene>
    <name evidence="3" type="ORF">B6F84_07405</name>
</gene>
<dbReference type="Pfam" id="PF06026">
    <property type="entry name" value="Rib_5-P_isom_A"/>
    <property type="match status" value="1"/>
</dbReference>
<dbReference type="AlphaFoldDB" id="A0A1W6K028"/>
<proteinExistence type="predicted"/>
<dbReference type="PANTHER" id="PTHR11934:SF0">
    <property type="entry name" value="RIBOSE-5-PHOSPHATE ISOMERASE"/>
    <property type="match status" value="1"/>
</dbReference>
<dbReference type="InterPro" id="IPR037171">
    <property type="entry name" value="NagB/RpiA_transferase-like"/>
</dbReference>
<evidence type="ECO:0000313" key="4">
    <source>
        <dbReference type="Proteomes" id="UP000193404"/>
    </source>
</evidence>
<evidence type="ECO:0000256" key="1">
    <source>
        <dbReference type="ARBA" id="ARBA00023235"/>
    </source>
</evidence>
<dbReference type="SUPFAM" id="SSF75445">
    <property type="entry name" value="D-ribose-5-phosphate isomerase (RpiA), lid domain"/>
    <property type="match status" value="1"/>
</dbReference>
<accession>A0A1W6K028</accession>